<sequence>MNNGIPTIIIASVFVVIGGLLFLGYEEGESIGIPPRTDISPLSIHLDLEPSYTINDKFGKNNDVDDSWEDIWNGDGTITLLTSPSTFTVTSIGEDTSGGTGARTIVLEGLDSTWATQSVTVTLDSTTPPVTAETWLRLNRAYVVDVGSGGVNANEIIITASTGNSTQGDILAGEGQTQKAIYTIPLGYTGFLEAGMVSSHSGQEITAQLLTRLPDESWRVKYELIIDNNHFDFPLVGSAPLPEKTDIKWRAQGAHQNNDVNAGWKLVLREN</sequence>
<evidence type="ECO:0000313" key="2">
    <source>
        <dbReference type="EMBL" id="DBA51891.1"/>
    </source>
</evidence>
<reference evidence="2" key="1">
    <citation type="journal article" date="2024" name="Environ. Microbiol. Rep.">
        <title>Hiding in plain sight: The discovery of complete genomes of 11 hypothetical spindle-shaped viruses that putatively infect mesophilic ammonia-oxidizing archaea.</title>
        <authorList>
            <person name="Ni Y."/>
            <person name="Xu T."/>
            <person name="Yan S."/>
            <person name="Chen L."/>
            <person name="Wang Y."/>
        </authorList>
    </citation>
    <scope>NUCLEOTIDE SEQUENCE</scope>
    <source>
        <strain evidence="2">NBC1</strain>
    </source>
</reference>
<keyword evidence="1" id="KW-1133">Transmembrane helix</keyword>
<reference evidence="2" key="2">
    <citation type="submission" date="2024-03" db="EMBL/GenBank/DDBJ databases">
        <authorList>
            <person name="Ni Y."/>
            <person name="Xu T."/>
            <person name="Yan S."/>
            <person name="Chen L."/>
            <person name="Wang Y."/>
        </authorList>
    </citation>
    <scope>NUCLEOTIDE SEQUENCE</scope>
    <source>
        <strain evidence="2">NBC1</strain>
    </source>
</reference>
<proteinExistence type="predicted"/>
<keyword evidence="1" id="KW-0472">Membrane</keyword>
<keyword evidence="1" id="KW-0812">Transmembrane</keyword>
<dbReference type="EMBL" id="BK067786">
    <property type="protein sequence ID" value="DBA51891.1"/>
    <property type="molecule type" value="Genomic_DNA"/>
</dbReference>
<name>A0AAT9J7A4_9VIRU</name>
<feature type="transmembrane region" description="Helical" evidence="1">
    <location>
        <begin position="7"/>
        <end position="25"/>
    </location>
</feature>
<accession>A0AAT9J7A4</accession>
<protein>
    <submittedName>
        <fullName evidence="2">ORF33</fullName>
    </submittedName>
</protein>
<organism evidence="2">
    <name type="scientific">Nitrosopumilaceae spindle-shaped virus</name>
    <dbReference type="NCBI Taxonomy" id="3065433"/>
    <lineage>
        <taxon>Viruses</taxon>
    </lineage>
</organism>
<evidence type="ECO:0000256" key="1">
    <source>
        <dbReference type="SAM" id="Phobius"/>
    </source>
</evidence>